<protein>
    <submittedName>
        <fullName evidence="2">Uncharacterized protein</fullName>
    </submittedName>
</protein>
<name>A0A6H5HIL6_9HEMI</name>
<dbReference type="EMBL" id="CADCXU010029438">
    <property type="protein sequence ID" value="CAB0015752.1"/>
    <property type="molecule type" value="Genomic_DNA"/>
</dbReference>
<evidence type="ECO:0000256" key="1">
    <source>
        <dbReference type="SAM" id="MobiDB-lite"/>
    </source>
</evidence>
<evidence type="ECO:0000313" key="2">
    <source>
        <dbReference type="EMBL" id="CAB0015752.1"/>
    </source>
</evidence>
<gene>
    <name evidence="2" type="ORF">NTEN_LOCUS20092</name>
</gene>
<dbReference type="AlphaFoldDB" id="A0A6H5HIL6"/>
<dbReference type="Proteomes" id="UP000479000">
    <property type="component" value="Unassembled WGS sequence"/>
</dbReference>
<organism evidence="2 3">
    <name type="scientific">Nesidiocoris tenuis</name>
    <dbReference type="NCBI Taxonomy" id="355587"/>
    <lineage>
        <taxon>Eukaryota</taxon>
        <taxon>Metazoa</taxon>
        <taxon>Ecdysozoa</taxon>
        <taxon>Arthropoda</taxon>
        <taxon>Hexapoda</taxon>
        <taxon>Insecta</taxon>
        <taxon>Pterygota</taxon>
        <taxon>Neoptera</taxon>
        <taxon>Paraneoptera</taxon>
        <taxon>Hemiptera</taxon>
        <taxon>Heteroptera</taxon>
        <taxon>Panheteroptera</taxon>
        <taxon>Cimicomorpha</taxon>
        <taxon>Miridae</taxon>
        <taxon>Dicyphina</taxon>
        <taxon>Nesidiocoris</taxon>
    </lineage>
</organism>
<reference evidence="2 3" key="1">
    <citation type="submission" date="2020-02" db="EMBL/GenBank/DDBJ databases">
        <authorList>
            <person name="Ferguson B K."/>
        </authorList>
    </citation>
    <scope>NUCLEOTIDE SEQUENCE [LARGE SCALE GENOMIC DNA]</scope>
</reference>
<sequence length="91" mass="10704">MAWEIGEKYPFLGESNPGDAERPQYYGIVLILWKNCEWNMRQFIENSATFSAKHQFQLEKKLLLLIKQMPRRVFSTARVLPTDLCIGIRDI</sequence>
<evidence type="ECO:0000313" key="3">
    <source>
        <dbReference type="Proteomes" id="UP000479000"/>
    </source>
</evidence>
<proteinExistence type="predicted"/>
<keyword evidence="3" id="KW-1185">Reference proteome</keyword>
<accession>A0A6H5HIL6</accession>
<feature type="region of interest" description="Disordered" evidence="1">
    <location>
        <begin position="1"/>
        <end position="20"/>
    </location>
</feature>